<organism evidence="3 4">
    <name type="scientific">Desulfofustis limnaeus</name>
    <dbReference type="NCBI Taxonomy" id="2740163"/>
    <lineage>
        <taxon>Bacteria</taxon>
        <taxon>Pseudomonadati</taxon>
        <taxon>Thermodesulfobacteriota</taxon>
        <taxon>Desulfobulbia</taxon>
        <taxon>Desulfobulbales</taxon>
        <taxon>Desulfocapsaceae</taxon>
        <taxon>Desulfofustis</taxon>
    </lineage>
</organism>
<dbReference type="InterPro" id="IPR007712">
    <property type="entry name" value="RelE/ParE_toxin"/>
</dbReference>
<name>A0ABN6M9Z1_9BACT</name>
<keyword evidence="2" id="KW-1277">Toxin-antitoxin system</keyword>
<evidence type="ECO:0000313" key="3">
    <source>
        <dbReference type="EMBL" id="BDD89200.1"/>
    </source>
</evidence>
<dbReference type="InterPro" id="IPR051803">
    <property type="entry name" value="TA_system_RelE-like_toxin"/>
</dbReference>
<dbReference type="InterPro" id="IPR035093">
    <property type="entry name" value="RelE/ParE_toxin_dom_sf"/>
</dbReference>
<gene>
    <name evidence="3" type="ORF">DPPLL_35650</name>
</gene>
<dbReference type="Pfam" id="PF05016">
    <property type="entry name" value="ParE_toxin"/>
    <property type="match status" value="1"/>
</dbReference>
<sequence>MASILITPAAENDLVNIWLYIARDDQDAADRVYQAAEKTFEALLTAPLMGTLYQAKRPQLKGMRFLPISKFHNYVIYYREHPQGIEIVRVLHAHMDKKKRLEPEE</sequence>
<evidence type="ECO:0000256" key="2">
    <source>
        <dbReference type="ARBA" id="ARBA00022649"/>
    </source>
</evidence>
<dbReference type="Proteomes" id="UP000830055">
    <property type="component" value="Chromosome"/>
</dbReference>
<dbReference type="EMBL" id="AP025516">
    <property type="protein sequence ID" value="BDD89200.1"/>
    <property type="molecule type" value="Genomic_DNA"/>
</dbReference>
<dbReference type="PANTHER" id="PTHR33755">
    <property type="entry name" value="TOXIN PARE1-RELATED"/>
    <property type="match status" value="1"/>
</dbReference>
<proteinExistence type="inferred from homology"/>
<protein>
    <submittedName>
        <fullName evidence="3">Plasmid stabilization protein</fullName>
    </submittedName>
</protein>
<accession>A0ABN6M9Z1</accession>
<dbReference type="Gene3D" id="3.30.2310.20">
    <property type="entry name" value="RelE-like"/>
    <property type="match status" value="1"/>
</dbReference>
<comment type="similarity">
    <text evidence="1">Belongs to the RelE toxin family.</text>
</comment>
<dbReference type="PANTHER" id="PTHR33755:SF9">
    <property type="entry name" value="TOXIN PARE1"/>
    <property type="match status" value="1"/>
</dbReference>
<keyword evidence="4" id="KW-1185">Reference proteome</keyword>
<evidence type="ECO:0000313" key="4">
    <source>
        <dbReference type="Proteomes" id="UP000830055"/>
    </source>
</evidence>
<dbReference type="RefSeq" id="WP_284152517.1">
    <property type="nucleotide sequence ID" value="NZ_AP025516.1"/>
</dbReference>
<reference evidence="3 4" key="1">
    <citation type="submission" date="2022-01" db="EMBL/GenBank/DDBJ databases">
        <title>Desulfofustis limnae sp. nov., a novel mesophilic sulfate-reducing bacterium isolated from marsh soil.</title>
        <authorList>
            <person name="Watanabe M."/>
            <person name="Takahashi A."/>
            <person name="Kojima H."/>
            <person name="Fukui M."/>
        </authorList>
    </citation>
    <scope>NUCLEOTIDE SEQUENCE [LARGE SCALE GENOMIC DNA]</scope>
    <source>
        <strain evidence="3 4">PPLL</strain>
    </source>
</reference>
<evidence type="ECO:0000256" key="1">
    <source>
        <dbReference type="ARBA" id="ARBA00006226"/>
    </source>
</evidence>